<comment type="catalytic activity">
    <reaction evidence="21">
        <text>decanoyl-CoA + H2O = decanoate + CoA + H(+)</text>
        <dbReference type="Rhea" id="RHEA:40059"/>
        <dbReference type="ChEBI" id="CHEBI:15377"/>
        <dbReference type="ChEBI" id="CHEBI:15378"/>
        <dbReference type="ChEBI" id="CHEBI:27689"/>
        <dbReference type="ChEBI" id="CHEBI:57287"/>
        <dbReference type="ChEBI" id="CHEBI:61430"/>
    </reaction>
    <physiologicalReaction direction="left-to-right" evidence="21">
        <dbReference type="Rhea" id="RHEA:40060"/>
    </physiologicalReaction>
</comment>
<evidence type="ECO:0000256" key="2">
    <source>
        <dbReference type="ARBA" id="ARBA00004496"/>
    </source>
</evidence>
<comment type="catalytic activity">
    <reaction evidence="23">
        <text>tetradecanoyl-CoA + H2O = tetradecanoate + CoA + H(+)</text>
        <dbReference type="Rhea" id="RHEA:40119"/>
        <dbReference type="ChEBI" id="CHEBI:15377"/>
        <dbReference type="ChEBI" id="CHEBI:15378"/>
        <dbReference type="ChEBI" id="CHEBI:30807"/>
        <dbReference type="ChEBI" id="CHEBI:57287"/>
        <dbReference type="ChEBI" id="CHEBI:57385"/>
    </reaction>
    <physiologicalReaction direction="left-to-right" evidence="23">
        <dbReference type="Rhea" id="RHEA:40120"/>
    </physiologicalReaction>
</comment>
<evidence type="ECO:0000256" key="22">
    <source>
        <dbReference type="ARBA" id="ARBA00048074"/>
    </source>
</evidence>
<keyword evidence="7" id="KW-0378">Hydrolase</keyword>
<evidence type="ECO:0000256" key="1">
    <source>
        <dbReference type="ARBA" id="ARBA00004170"/>
    </source>
</evidence>
<comment type="catalytic activity">
    <reaction evidence="22">
        <text>dodecanoyl-CoA + H2O = dodecanoate + CoA + H(+)</text>
        <dbReference type="Rhea" id="RHEA:30135"/>
        <dbReference type="ChEBI" id="CHEBI:15377"/>
        <dbReference type="ChEBI" id="CHEBI:15378"/>
        <dbReference type="ChEBI" id="CHEBI:18262"/>
        <dbReference type="ChEBI" id="CHEBI:57287"/>
        <dbReference type="ChEBI" id="CHEBI:57375"/>
    </reaction>
    <physiologicalReaction direction="left-to-right" evidence="22">
        <dbReference type="Rhea" id="RHEA:30136"/>
    </physiologicalReaction>
</comment>
<evidence type="ECO:0000256" key="3">
    <source>
        <dbReference type="ARBA" id="ARBA00004632"/>
    </source>
</evidence>
<dbReference type="CDD" id="cd03443">
    <property type="entry name" value="PaaI_thioesterase"/>
    <property type="match status" value="1"/>
</dbReference>
<dbReference type="OrthoDB" id="5505920at2"/>
<evidence type="ECO:0000256" key="9">
    <source>
        <dbReference type="ARBA" id="ARBA00022946"/>
    </source>
</evidence>
<dbReference type="AlphaFoldDB" id="A0A511DCH0"/>
<dbReference type="EMBL" id="BJVJ01000006">
    <property type="protein sequence ID" value="GEL22093.1"/>
    <property type="molecule type" value="Genomic_DNA"/>
</dbReference>
<dbReference type="InterPro" id="IPR052365">
    <property type="entry name" value="THEM4/THEM5_acyl-CoA_thioest"/>
</dbReference>
<comment type="caution">
    <text evidence="26">The sequence shown here is derived from an EMBL/GenBank/DDBJ whole genome shotgun (WGS) entry which is preliminary data.</text>
</comment>
<keyword evidence="9" id="KW-0809">Transit peptide</keyword>
<evidence type="ECO:0000256" key="8">
    <source>
        <dbReference type="ARBA" id="ARBA00022832"/>
    </source>
</evidence>
<keyword evidence="12" id="KW-0966">Cell projection</keyword>
<name>A0A511DCH0_9PSEU</name>
<gene>
    <name evidence="26" type="ORF">PSU4_10470</name>
</gene>
<dbReference type="PANTHER" id="PTHR12418">
    <property type="entry name" value="ACYL-COENZYME A THIOESTERASE THEM4"/>
    <property type="match status" value="1"/>
</dbReference>
<dbReference type="Proteomes" id="UP000321685">
    <property type="component" value="Unassembled WGS sequence"/>
</dbReference>
<dbReference type="GO" id="GO:0016787">
    <property type="term" value="F:hydrolase activity"/>
    <property type="evidence" value="ECO:0007669"/>
    <property type="project" value="UniProtKB-KW"/>
</dbReference>
<evidence type="ECO:0000256" key="20">
    <source>
        <dbReference type="ARBA" id="ARBA00047734"/>
    </source>
</evidence>
<keyword evidence="4" id="KW-1003">Cell membrane</keyword>
<sequence length="196" mass="20583">MGFVAHAAILPRGLPSAVPEATTATPTARPAAHPDAPVPGQHLGEHHAFCFACGHSVDGLRLDVVAADDLTLTCAFEITDAHQGAPGLVHGGIVAAAFDEMMGALQSFFREPAVTASLTTQYRKPIPVGATLHMRARVDSREGRKLWTSVEGRLDTPDGPVAADGTALFVFVPGEHFEAGRRKEVAAARPVREVGP</sequence>
<comment type="catalytic activity">
    <reaction evidence="13">
        <text>(5Z,8Z,11Z,14Z)-eicosatetraenoyl-CoA + H2O = (5Z,8Z,11Z,14Z)-eicosatetraenoate + CoA + H(+)</text>
        <dbReference type="Rhea" id="RHEA:40151"/>
        <dbReference type="ChEBI" id="CHEBI:15377"/>
        <dbReference type="ChEBI" id="CHEBI:15378"/>
        <dbReference type="ChEBI" id="CHEBI:32395"/>
        <dbReference type="ChEBI" id="CHEBI:57287"/>
        <dbReference type="ChEBI" id="CHEBI:57368"/>
    </reaction>
    <physiologicalReaction direction="left-to-right" evidence="13">
        <dbReference type="Rhea" id="RHEA:40152"/>
    </physiologicalReaction>
</comment>
<proteinExistence type="inferred from homology"/>
<keyword evidence="11" id="KW-0472">Membrane</keyword>
<evidence type="ECO:0000256" key="10">
    <source>
        <dbReference type="ARBA" id="ARBA00023098"/>
    </source>
</evidence>
<evidence type="ECO:0000256" key="19">
    <source>
        <dbReference type="ARBA" id="ARBA00047588"/>
    </source>
</evidence>
<dbReference type="GO" id="GO:0006631">
    <property type="term" value="P:fatty acid metabolic process"/>
    <property type="evidence" value="ECO:0007669"/>
    <property type="project" value="UniProtKB-KW"/>
</dbReference>
<evidence type="ECO:0000313" key="26">
    <source>
        <dbReference type="EMBL" id="GEL22093.1"/>
    </source>
</evidence>
<evidence type="ECO:0000256" key="17">
    <source>
        <dbReference type="ARBA" id="ARBA00040123"/>
    </source>
</evidence>
<dbReference type="GO" id="GO:0005737">
    <property type="term" value="C:cytoplasm"/>
    <property type="evidence" value="ECO:0007669"/>
    <property type="project" value="UniProtKB-SubCell"/>
</dbReference>
<comment type="catalytic activity">
    <reaction evidence="19">
        <text>octanoyl-CoA + H2O = octanoate + CoA + H(+)</text>
        <dbReference type="Rhea" id="RHEA:30143"/>
        <dbReference type="ChEBI" id="CHEBI:15377"/>
        <dbReference type="ChEBI" id="CHEBI:15378"/>
        <dbReference type="ChEBI" id="CHEBI:25646"/>
        <dbReference type="ChEBI" id="CHEBI:57287"/>
        <dbReference type="ChEBI" id="CHEBI:57386"/>
    </reaction>
    <physiologicalReaction direction="left-to-right" evidence="19">
        <dbReference type="Rhea" id="RHEA:30144"/>
    </physiologicalReaction>
</comment>
<evidence type="ECO:0000256" key="18">
    <source>
        <dbReference type="ARBA" id="ARBA00043210"/>
    </source>
</evidence>
<evidence type="ECO:0000256" key="16">
    <source>
        <dbReference type="ARBA" id="ARBA00038848"/>
    </source>
</evidence>
<comment type="similarity">
    <text evidence="15">Belongs to the THEM4/THEM5 thioesterase family.</text>
</comment>
<evidence type="ECO:0000313" key="27">
    <source>
        <dbReference type="Proteomes" id="UP000321685"/>
    </source>
</evidence>
<evidence type="ECO:0000256" key="11">
    <source>
        <dbReference type="ARBA" id="ARBA00023136"/>
    </source>
</evidence>
<dbReference type="PANTHER" id="PTHR12418:SF19">
    <property type="entry name" value="ACYL-COENZYME A THIOESTERASE THEM4"/>
    <property type="match status" value="1"/>
</dbReference>
<evidence type="ECO:0000256" key="23">
    <source>
        <dbReference type="ARBA" id="ARBA00048180"/>
    </source>
</evidence>
<evidence type="ECO:0000256" key="13">
    <source>
        <dbReference type="ARBA" id="ARBA00035852"/>
    </source>
</evidence>
<evidence type="ECO:0000256" key="7">
    <source>
        <dbReference type="ARBA" id="ARBA00022801"/>
    </source>
</evidence>
<comment type="catalytic activity">
    <reaction evidence="14">
        <text>(9Z)-octadecenoyl-CoA + H2O = (9Z)-octadecenoate + CoA + H(+)</text>
        <dbReference type="Rhea" id="RHEA:40139"/>
        <dbReference type="ChEBI" id="CHEBI:15377"/>
        <dbReference type="ChEBI" id="CHEBI:15378"/>
        <dbReference type="ChEBI" id="CHEBI:30823"/>
        <dbReference type="ChEBI" id="CHEBI:57287"/>
        <dbReference type="ChEBI" id="CHEBI:57387"/>
    </reaction>
    <physiologicalReaction direction="left-to-right" evidence="14">
        <dbReference type="Rhea" id="RHEA:40140"/>
    </physiologicalReaction>
</comment>
<evidence type="ECO:0000256" key="14">
    <source>
        <dbReference type="ARBA" id="ARBA00037002"/>
    </source>
</evidence>
<organism evidence="26 27">
    <name type="scientific">Pseudonocardia sulfidoxydans NBRC 16205</name>
    <dbReference type="NCBI Taxonomy" id="1223511"/>
    <lineage>
        <taxon>Bacteria</taxon>
        <taxon>Bacillati</taxon>
        <taxon>Actinomycetota</taxon>
        <taxon>Actinomycetes</taxon>
        <taxon>Pseudonocardiales</taxon>
        <taxon>Pseudonocardiaceae</taxon>
        <taxon>Pseudonocardia</taxon>
    </lineage>
</organism>
<comment type="catalytic activity">
    <reaction evidence="20">
        <text>hexadecanoyl-CoA + H2O = hexadecanoate + CoA + H(+)</text>
        <dbReference type="Rhea" id="RHEA:16645"/>
        <dbReference type="ChEBI" id="CHEBI:7896"/>
        <dbReference type="ChEBI" id="CHEBI:15377"/>
        <dbReference type="ChEBI" id="CHEBI:15378"/>
        <dbReference type="ChEBI" id="CHEBI:57287"/>
        <dbReference type="ChEBI" id="CHEBI:57379"/>
        <dbReference type="EC" id="3.1.2.2"/>
    </reaction>
    <physiologicalReaction direction="left-to-right" evidence="20">
        <dbReference type="Rhea" id="RHEA:16646"/>
    </physiologicalReaction>
</comment>
<dbReference type="InterPro" id="IPR029069">
    <property type="entry name" value="HotDog_dom_sf"/>
</dbReference>
<keyword evidence="5" id="KW-0963">Cytoplasm</keyword>
<reference evidence="26 27" key="1">
    <citation type="submission" date="2019-07" db="EMBL/GenBank/DDBJ databases">
        <title>Whole genome shotgun sequence of Pseudonocardia sulfidoxydans NBRC 16205.</title>
        <authorList>
            <person name="Hosoyama A."/>
            <person name="Uohara A."/>
            <person name="Ohji S."/>
            <person name="Ichikawa N."/>
        </authorList>
    </citation>
    <scope>NUCLEOTIDE SEQUENCE [LARGE SCALE GENOMIC DNA]</scope>
    <source>
        <strain evidence="26 27">NBRC 16205</strain>
    </source>
</reference>
<dbReference type="InterPro" id="IPR006683">
    <property type="entry name" value="Thioestr_dom"/>
</dbReference>
<dbReference type="Pfam" id="PF03061">
    <property type="entry name" value="4HBT"/>
    <property type="match status" value="1"/>
</dbReference>
<keyword evidence="27" id="KW-1185">Reference proteome</keyword>
<protein>
    <recommendedName>
        <fullName evidence="17">Acyl-coenzyme A thioesterase THEM4</fullName>
        <ecNumber evidence="16">3.1.2.2</ecNumber>
    </recommendedName>
    <alternativeName>
        <fullName evidence="18">Thioesterase superfamily member 4</fullName>
    </alternativeName>
</protein>
<feature type="compositionally biased region" description="Low complexity" evidence="24">
    <location>
        <begin position="18"/>
        <end position="35"/>
    </location>
</feature>
<keyword evidence="8" id="KW-0276">Fatty acid metabolism</keyword>
<dbReference type="SUPFAM" id="SSF54637">
    <property type="entry name" value="Thioesterase/thiol ester dehydrase-isomerase"/>
    <property type="match status" value="1"/>
</dbReference>
<feature type="domain" description="Thioesterase" evidence="25">
    <location>
        <begin position="87"/>
        <end position="153"/>
    </location>
</feature>
<keyword evidence="6" id="KW-0053">Apoptosis</keyword>
<dbReference type="EC" id="3.1.2.2" evidence="16"/>
<evidence type="ECO:0000256" key="4">
    <source>
        <dbReference type="ARBA" id="ARBA00022475"/>
    </source>
</evidence>
<evidence type="ECO:0000256" key="12">
    <source>
        <dbReference type="ARBA" id="ARBA00023273"/>
    </source>
</evidence>
<evidence type="ECO:0000256" key="6">
    <source>
        <dbReference type="ARBA" id="ARBA00022703"/>
    </source>
</evidence>
<evidence type="ECO:0000256" key="24">
    <source>
        <dbReference type="SAM" id="MobiDB-lite"/>
    </source>
</evidence>
<evidence type="ECO:0000256" key="15">
    <source>
        <dbReference type="ARBA" id="ARBA00038456"/>
    </source>
</evidence>
<evidence type="ECO:0000259" key="25">
    <source>
        <dbReference type="Pfam" id="PF03061"/>
    </source>
</evidence>
<comment type="subcellular location">
    <subcellularLocation>
        <location evidence="3">Cell projection</location>
        <location evidence="3">Ruffle membrane</location>
    </subcellularLocation>
    <subcellularLocation>
        <location evidence="2">Cytoplasm</location>
    </subcellularLocation>
    <subcellularLocation>
        <location evidence="1">Membrane</location>
        <topology evidence="1">Peripheral membrane protein</topology>
    </subcellularLocation>
</comment>
<dbReference type="GO" id="GO:0016020">
    <property type="term" value="C:membrane"/>
    <property type="evidence" value="ECO:0007669"/>
    <property type="project" value="UniProtKB-SubCell"/>
</dbReference>
<keyword evidence="10" id="KW-0443">Lipid metabolism</keyword>
<dbReference type="Gene3D" id="3.10.129.10">
    <property type="entry name" value="Hotdog Thioesterase"/>
    <property type="match status" value="1"/>
</dbReference>
<evidence type="ECO:0000256" key="21">
    <source>
        <dbReference type="ARBA" id="ARBA00047969"/>
    </source>
</evidence>
<accession>A0A511DCH0</accession>
<feature type="region of interest" description="Disordered" evidence="24">
    <location>
        <begin position="18"/>
        <end position="39"/>
    </location>
</feature>
<evidence type="ECO:0000256" key="5">
    <source>
        <dbReference type="ARBA" id="ARBA00022490"/>
    </source>
</evidence>